<dbReference type="EMBL" id="BSDR01000001">
    <property type="protein sequence ID" value="GLI33320.1"/>
    <property type="molecule type" value="Genomic_DNA"/>
</dbReference>
<gene>
    <name evidence="14" type="ORF">DAMNIGENAA_07530</name>
</gene>
<keyword evidence="15" id="KW-1185">Reference proteome</keyword>
<evidence type="ECO:0000256" key="9">
    <source>
        <dbReference type="ARBA" id="ARBA00060298"/>
    </source>
</evidence>
<evidence type="ECO:0000256" key="1">
    <source>
        <dbReference type="ARBA" id="ARBA00004429"/>
    </source>
</evidence>
<evidence type="ECO:0000259" key="13">
    <source>
        <dbReference type="PROSITE" id="PS50928"/>
    </source>
</evidence>
<dbReference type="InterPro" id="IPR010065">
    <property type="entry name" value="AA_ABC_transptr_permease_3TM"/>
</dbReference>
<dbReference type="GO" id="GO:0043190">
    <property type="term" value="C:ATP-binding cassette (ABC) transporter complex"/>
    <property type="evidence" value="ECO:0007669"/>
    <property type="project" value="InterPro"/>
</dbReference>
<keyword evidence="4" id="KW-1003">Cell membrane</keyword>
<feature type="transmembrane region" description="Helical" evidence="12">
    <location>
        <begin position="66"/>
        <end position="88"/>
    </location>
</feature>
<evidence type="ECO:0000256" key="2">
    <source>
        <dbReference type="ARBA" id="ARBA00010072"/>
    </source>
</evidence>
<feature type="domain" description="ABC transmembrane type-1" evidence="13">
    <location>
        <begin position="30"/>
        <end position="220"/>
    </location>
</feature>
<dbReference type="AlphaFoldDB" id="A0A9W6FT95"/>
<comment type="caution">
    <text evidence="14">The sequence shown here is derived from an EMBL/GenBank/DDBJ whole genome shotgun (WGS) entry which is preliminary data.</text>
</comment>
<dbReference type="Gene3D" id="1.10.3720.10">
    <property type="entry name" value="MetI-like"/>
    <property type="match status" value="1"/>
</dbReference>
<evidence type="ECO:0000256" key="6">
    <source>
        <dbReference type="ARBA" id="ARBA00022970"/>
    </source>
</evidence>
<dbReference type="PANTHER" id="PTHR30614">
    <property type="entry name" value="MEMBRANE COMPONENT OF AMINO ACID ABC TRANSPORTER"/>
    <property type="match status" value="1"/>
</dbReference>
<dbReference type="PROSITE" id="PS50928">
    <property type="entry name" value="ABC_TM1"/>
    <property type="match status" value="1"/>
</dbReference>
<dbReference type="CDD" id="cd06261">
    <property type="entry name" value="TM_PBP2"/>
    <property type="match status" value="1"/>
</dbReference>
<dbReference type="PANTHER" id="PTHR30614:SF21">
    <property type="entry name" value="AMINO ACID ABC TRANSPORTER PERMEASE"/>
    <property type="match status" value="1"/>
</dbReference>
<dbReference type="InterPro" id="IPR000515">
    <property type="entry name" value="MetI-like"/>
</dbReference>
<comment type="similarity">
    <text evidence="2">Belongs to the binding-protein-dependent transport system permease family. HisMQ subfamily.</text>
</comment>
<evidence type="ECO:0000256" key="3">
    <source>
        <dbReference type="ARBA" id="ARBA00022448"/>
    </source>
</evidence>
<evidence type="ECO:0000313" key="15">
    <source>
        <dbReference type="Proteomes" id="UP001144372"/>
    </source>
</evidence>
<dbReference type="InterPro" id="IPR035906">
    <property type="entry name" value="MetI-like_sf"/>
</dbReference>
<protein>
    <recommendedName>
        <fullName evidence="11">Glutamate/aspartate import permease protein GltK</fullName>
    </recommendedName>
</protein>
<evidence type="ECO:0000256" key="4">
    <source>
        <dbReference type="ARBA" id="ARBA00022475"/>
    </source>
</evidence>
<evidence type="ECO:0000256" key="8">
    <source>
        <dbReference type="ARBA" id="ARBA00023136"/>
    </source>
</evidence>
<dbReference type="Pfam" id="PF00528">
    <property type="entry name" value="BPD_transp_1"/>
    <property type="match status" value="1"/>
</dbReference>
<dbReference type="Proteomes" id="UP001144372">
    <property type="component" value="Unassembled WGS sequence"/>
</dbReference>
<feature type="transmembrane region" description="Helical" evidence="12">
    <location>
        <begin position="100"/>
        <end position="119"/>
    </location>
</feature>
<feature type="transmembrane region" description="Helical" evidence="12">
    <location>
        <begin position="30"/>
        <end position="54"/>
    </location>
</feature>
<evidence type="ECO:0000256" key="11">
    <source>
        <dbReference type="ARBA" id="ARBA00073645"/>
    </source>
</evidence>
<dbReference type="GO" id="GO:0022857">
    <property type="term" value="F:transmembrane transporter activity"/>
    <property type="evidence" value="ECO:0007669"/>
    <property type="project" value="InterPro"/>
</dbReference>
<dbReference type="FunFam" id="1.10.3720.10:FF:000006">
    <property type="entry name" value="Glutamate/aspartate ABC transporter, permease protein GltK"/>
    <property type="match status" value="1"/>
</dbReference>
<keyword evidence="8 12" id="KW-0472">Membrane</keyword>
<evidence type="ECO:0000313" key="14">
    <source>
        <dbReference type="EMBL" id="GLI33320.1"/>
    </source>
</evidence>
<reference evidence="14" key="1">
    <citation type="submission" date="2022-12" db="EMBL/GenBank/DDBJ databases">
        <title>Reference genome sequencing for broad-spectrum identification of bacterial and archaeal isolates by mass spectrometry.</title>
        <authorList>
            <person name="Sekiguchi Y."/>
            <person name="Tourlousse D.M."/>
        </authorList>
    </citation>
    <scope>NUCLEOTIDE SEQUENCE</scope>
    <source>
        <strain evidence="14">ASRB1</strain>
    </source>
</reference>
<keyword evidence="6" id="KW-0029">Amino-acid transport</keyword>
<accession>A0A9W6FT95</accession>
<proteinExistence type="inferred from homology"/>
<name>A0A9W6FT95_9BACT</name>
<keyword evidence="3 12" id="KW-0813">Transport</keyword>
<evidence type="ECO:0000256" key="10">
    <source>
        <dbReference type="ARBA" id="ARBA00062718"/>
    </source>
</evidence>
<dbReference type="InterPro" id="IPR043429">
    <property type="entry name" value="ArtM/GltK/GlnP/TcyL/YhdX-like"/>
</dbReference>
<dbReference type="SUPFAM" id="SSF161098">
    <property type="entry name" value="MetI-like"/>
    <property type="match status" value="1"/>
</dbReference>
<keyword evidence="5 12" id="KW-0812">Transmembrane</keyword>
<dbReference type="GO" id="GO:0006865">
    <property type="term" value="P:amino acid transport"/>
    <property type="evidence" value="ECO:0007669"/>
    <property type="project" value="UniProtKB-KW"/>
</dbReference>
<comment type="subunit">
    <text evidence="10">The complex is composed of two ATP-binding proteins (GltL), two transmembrane proteins (GltJ and GltK) and a solute-binding protein (GltI).</text>
</comment>
<comment type="subcellular location">
    <subcellularLocation>
        <location evidence="1">Cell inner membrane</location>
        <topology evidence="1">Multi-pass membrane protein</topology>
    </subcellularLocation>
    <subcellularLocation>
        <location evidence="12">Cell membrane</location>
        <topology evidence="12">Multi-pass membrane protein</topology>
    </subcellularLocation>
</comment>
<evidence type="ECO:0000256" key="7">
    <source>
        <dbReference type="ARBA" id="ARBA00022989"/>
    </source>
</evidence>
<organism evidence="14 15">
    <name type="scientific">Desulforhabdus amnigena</name>
    <dbReference type="NCBI Taxonomy" id="40218"/>
    <lineage>
        <taxon>Bacteria</taxon>
        <taxon>Pseudomonadati</taxon>
        <taxon>Thermodesulfobacteriota</taxon>
        <taxon>Syntrophobacteria</taxon>
        <taxon>Syntrophobacterales</taxon>
        <taxon>Syntrophobacteraceae</taxon>
        <taxon>Desulforhabdus</taxon>
    </lineage>
</organism>
<evidence type="ECO:0000256" key="12">
    <source>
        <dbReference type="RuleBase" id="RU363032"/>
    </source>
</evidence>
<dbReference type="RefSeq" id="WP_281792332.1">
    <property type="nucleotide sequence ID" value="NZ_BSDR01000001.1"/>
</dbReference>
<evidence type="ECO:0000256" key="5">
    <source>
        <dbReference type="ARBA" id="ARBA00022692"/>
    </source>
</evidence>
<comment type="function">
    <text evidence="9">Part of the ABC transporter complex GltIJKL involved in glutamate and aspartate uptake. Probably responsible for the translocation of the substrate across the membrane.</text>
</comment>
<dbReference type="NCBIfam" id="TIGR01726">
    <property type="entry name" value="HEQRo_perm_3TM"/>
    <property type="match status" value="1"/>
</dbReference>
<feature type="transmembrane region" description="Helical" evidence="12">
    <location>
        <begin position="201"/>
        <end position="223"/>
    </location>
</feature>
<sequence length="234" mass="25973">MGSWLDFSIISKNLTYFFIGSYPHGHLGGVALTLILAVSSCVLSFFGGLILGLLSISHIRAIRYPTIAIINAIRGVPLLMVIFFMYFLLPGVLGHSVPEVNTVIAALTFFTSAYMAQIVRAGIESIPKGQMEAAISTGLHPWQAMFYIILPQGLRNMVPSFVNQFVSLIKDTSLAFIVGVSELTHVATQINNRSMIYPAEIFLFISVIYFVICYAFTSLSRWLERRLSWHKSIG</sequence>
<keyword evidence="7 12" id="KW-1133">Transmembrane helix</keyword>